<gene>
    <name evidence="2" type="ORF">ACFOUW_01370</name>
</gene>
<evidence type="ECO:0000313" key="3">
    <source>
        <dbReference type="Proteomes" id="UP001595699"/>
    </source>
</evidence>
<proteinExistence type="predicted"/>
<feature type="domain" description="N-acetyltransferase" evidence="1">
    <location>
        <begin position="1"/>
        <end position="63"/>
    </location>
</feature>
<dbReference type="Proteomes" id="UP001595699">
    <property type="component" value="Unassembled WGS sequence"/>
</dbReference>
<dbReference type="PROSITE" id="PS51186">
    <property type="entry name" value="GNAT"/>
    <property type="match status" value="1"/>
</dbReference>
<reference evidence="3" key="1">
    <citation type="journal article" date="2019" name="Int. J. Syst. Evol. Microbiol.">
        <title>The Global Catalogue of Microorganisms (GCM) 10K type strain sequencing project: providing services to taxonomists for standard genome sequencing and annotation.</title>
        <authorList>
            <consortium name="The Broad Institute Genomics Platform"/>
            <consortium name="The Broad Institute Genome Sequencing Center for Infectious Disease"/>
            <person name="Wu L."/>
            <person name="Ma J."/>
        </authorList>
    </citation>
    <scope>NUCLEOTIDE SEQUENCE [LARGE SCALE GENOMIC DNA]</scope>
    <source>
        <strain evidence="3">CGMCC 4.7241</strain>
    </source>
</reference>
<keyword evidence="3" id="KW-1185">Reference proteome</keyword>
<evidence type="ECO:0000313" key="2">
    <source>
        <dbReference type="EMBL" id="MFC3759475.1"/>
    </source>
</evidence>
<organism evidence="2 3">
    <name type="scientific">Tenggerimyces flavus</name>
    <dbReference type="NCBI Taxonomy" id="1708749"/>
    <lineage>
        <taxon>Bacteria</taxon>
        <taxon>Bacillati</taxon>
        <taxon>Actinomycetota</taxon>
        <taxon>Actinomycetes</taxon>
        <taxon>Propionibacteriales</taxon>
        <taxon>Nocardioidaceae</taxon>
        <taxon>Tenggerimyces</taxon>
    </lineage>
</organism>
<dbReference type="GO" id="GO:0016746">
    <property type="term" value="F:acyltransferase activity"/>
    <property type="evidence" value="ECO:0007669"/>
    <property type="project" value="UniProtKB-KW"/>
</dbReference>
<dbReference type="EC" id="2.3.1.-" evidence="2"/>
<dbReference type="InterPro" id="IPR016181">
    <property type="entry name" value="Acyl_CoA_acyltransferase"/>
</dbReference>
<name>A0ABV7Y5E5_9ACTN</name>
<keyword evidence="2" id="KW-0808">Transferase</keyword>
<comment type="caution">
    <text evidence="2">The sequence shown here is derived from an EMBL/GenBank/DDBJ whole genome shotgun (WGS) entry which is preliminary data.</text>
</comment>
<dbReference type="SUPFAM" id="SSF55729">
    <property type="entry name" value="Acyl-CoA N-acyltransferases (Nat)"/>
    <property type="match status" value="1"/>
</dbReference>
<keyword evidence="2" id="KW-0012">Acyltransferase</keyword>
<accession>A0ABV7Y5E5</accession>
<protein>
    <submittedName>
        <fullName evidence="2">GNAT family N-acetyltransferase</fullName>
        <ecNumber evidence="2">2.3.1.-</ecNumber>
    </submittedName>
</protein>
<sequence length="64" mass="7097">MGEALVRACLKEAVAEGKHGVVLSSSTAMAPAHRLYERLGFRRAADRDWEPVPGFTLLAFRREV</sequence>
<dbReference type="Pfam" id="PF00583">
    <property type="entry name" value="Acetyltransf_1"/>
    <property type="match status" value="1"/>
</dbReference>
<dbReference type="Gene3D" id="3.40.630.30">
    <property type="match status" value="1"/>
</dbReference>
<evidence type="ECO:0000259" key="1">
    <source>
        <dbReference type="PROSITE" id="PS51186"/>
    </source>
</evidence>
<dbReference type="RefSeq" id="WP_385925835.1">
    <property type="nucleotide sequence ID" value="NZ_JBHRZH010000001.1"/>
</dbReference>
<dbReference type="EMBL" id="JBHRZH010000001">
    <property type="protein sequence ID" value="MFC3759475.1"/>
    <property type="molecule type" value="Genomic_DNA"/>
</dbReference>
<dbReference type="InterPro" id="IPR000182">
    <property type="entry name" value="GNAT_dom"/>
</dbReference>